<keyword evidence="3" id="KW-1185">Reference proteome</keyword>
<proteinExistence type="predicted"/>
<dbReference type="GeneID" id="23680896"/>
<sequence length="107" mass="11601">MDPMTAAEPQIGDTVTINSPGHRMHGRTGVVEYTKSILGTTGVSIKGDRYGFLPNEVVAVAPAPEPCHECRCHISPPCSACENCTHYDGRGDNCENPCRDCQDHEED</sequence>
<dbReference type="RefSeq" id="YP_009126089.1">
    <property type="nucleotide sequence ID" value="NC_026606.1"/>
</dbReference>
<evidence type="ECO:0000313" key="2">
    <source>
        <dbReference type="EMBL" id="AIZ01743.1"/>
    </source>
</evidence>
<evidence type="ECO:0000256" key="1">
    <source>
        <dbReference type="SAM" id="MobiDB-lite"/>
    </source>
</evidence>
<accession>A0A0A7HAY0</accession>
<name>A0A0A7HAY0_9CAUD</name>
<feature type="region of interest" description="Disordered" evidence="1">
    <location>
        <begin position="1"/>
        <end position="23"/>
    </location>
</feature>
<protein>
    <submittedName>
        <fullName evidence="2">Uncharacterized protein</fullName>
    </submittedName>
</protein>
<reference evidence="2 3" key="1">
    <citation type="submission" date="2014-10" db="EMBL/GenBank/DDBJ databases">
        <title>Genome of vB_ArtM-ArV1 - first myovirus infecting Arthrobacter sp.</title>
        <authorList>
            <person name="Simoliunas E."/>
            <person name="Kaliniene L."/>
            <person name="Stasilo M."/>
            <person name="Meskys R."/>
        </authorList>
    </citation>
    <scope>NUCLEOTIDE SEQUENCE [LARGE SCALE GENOMIC DNA]</scope>
</reference>
<dbReference type="KEGG" id="vg:23680896"/>
<dbReference type="Proteomes" id="UP000031071">
    <property type="component" value="Segment"/>
</dbReference>
<dbReference type="OrthoDB" id="39710at10239"/>
<organism evidence="2 3">
    <name type="scientific">Arthrobacter phage vB_ArtM-ArV1</name>
    <dbReference type="NCBI Taxonomy" id="1566993"/>
    <lineage>
        <taxon>Viruses</taxon>
        <taxon>Duplodnaviria</taxon>
        <taxon>Heunggongvirae</taxon>
        <taxon>Uroviricota</taxon>
        <taxon>Caudoviricetes</taxon>
        <taxon>Klausavirus</taxon>
        <taxon>Klausavirus ArV1</taxon>
    </lineage>
</organism>
<gene>
    <name evidence="2" type="ORF">ArV1_055</name>
</gene>
<dbReference type="EMBL" id="KM879463">
    <property type="protein sequence ID" value="AIZ01743.1"/>
    <property type="molecule type" value="Genomic_DNA"/>
</dbReference>
<evidence type="ECO:0000313" key="3">
    <source>
        <dbReference type="Proteomes" id="UP000031071"/>
    </source>
</evidence>